<dbReference type="EMBL" id="OU015567">
    <property type="protein sequence ID" value="CAG5110082.1"/>
    <property type="molecule type" value="Genomic_DNA"/>
</dbReference>
<dbReference type="Proteomes" id="UP001158576">
    <property type="component" value="Chromosome 2"/>
</dbReference>
<dbReference type="InterPro" id="IPR000742">
    <property type="entry name" value="EGF"/>
</dbReference>
<keyword evidence="1" id="KW-1133">Transmembrane helix</keyword>
<evidence type="ECO:0000313" key="3">
    <source>
        <dbReference type="EMBL" id="CAG5110082.1"/>
    </source>
</evidence>
<proteinExistence type="predicted"/>
<dbReference type="Gene3D" id="2.10.25.10">
    <property type="entry name" value="Laminin"/>
    <property type="match status" value="1"/>
</dbReference>
<evidence type="ECO:0000259" key="2">
    <source>
        <dbReference type="PROSITE" id="PS00022"/>
    </source>
</evidence>
<evidence type="ECO:0000256" key="1">
    <source>
        <dbReference type="SAM" id="Phobius"/>
    </source>
</evidence>
<feature type="domain" description="EGF-like" evidence="2">
    <location>
        <begin position="22"/>
        <end position="33"/>
    </location>
</feature>
<sequence>MVNCSISCIHGECIEKWNGHKCLCDPFWSGENCDSIWKFLICTAVFFTGFFGILATLSCTFGNDASNVFRNNPLSECDSDGEDCDAWRPKDPKYDLAQDKDVRDQIENVRKDAILELKKITI</sequence>
<gene>
    <name evidence="3" type="ORF">OKIOD_LOCUS13289</name>
</gene>
<evidence type="ECO:0000313" key="4">
    <source>
        <dbReference type="Proteomes" id="UP001158576"/>
    </source>
</evidence>
<organism evidence="3 4">
    <name type="scientific">Oikopleura dioica</name>
    <name type="common">Tunicate</name>
    <dbReference type="NCBI Taxonomy" id="34765"/>
    <lineage>
        <taxon>Eukaryota</taxon>
        <taxon>Metazoa</taxon>
        <taxon>Chordata</taxon>
        <taxon>Tunicata</taxon>
        <taxon>Appendicularia</taxon>
        <taxon>Copelata</taxon>
        <taxon>Oikopleuridae</taxon>
        <taxon>Oikopleura</taxon>
    </lineage>
</organism>
<reference evidence="3 4" key="1">
    <citation type="submission" date="2021-04" db="EMBL/GenBank/DDBJ databases">
        <authorList>
            <person name="Bliznina A."/>
        </authorList>
    </citation>
    <scope>NUCLEOTIDE SEQUENCE [LARGE SCALE GENOMIC DNA]</scope>
</reference>
<feature type="transmembrane region" description="Helical" evidence="1">
    <location>
        <begin position="36"/>
        <end position="61"/>
    </location>
</feature>
<accession>A0ABN7SX75</accession>
<keyword evidence="1" id="KW-0812">Transmembrane</keyword>
<protein>
    <submittedName>
        <fullName evidence="3">Oidioi.mRNA.OKI2018_I69.chr2.g4524.t1.cds</fullName>
    </submittedName>
</protein>
<keyword evidence="4" id="KW-1185">Reference proteome</keyword>
<keyword evidence="1" id="KW-0472">Membrane</keyword>
<name>A0ABN7SX75_OIKDI</name>
<dbReference type="PROSITE" id="PS00022">
    <property type="entry name" value="EGF_1"/>
    <property type="match status" value="1"/>
</dbReference>
<dbReference type="SUPFAM" id="SSF57196">
    <property type="entry name" value="EGF/Laminin"/>
    <property type="match status" value="1"/>
</dbReference>